<evidence type="ECO:0000256" key="2">
    <source>
        <dbReference type="ARBA" id="ARBA00023065"/>
    </source>
</evidence>
<evidence type="ECO:0000256" key="1">
    <source>
        <dbReference type="ARBA" id="ARBA00022448"/>
    </source>
</evidence>
<dbReference type="RefSeq" id="WP_170829430.1">
    <property type="nucleotide sequence ID" value="NZ_FMWL01000013.1"/>
</dbReference>
<reference evidence="3 4" key="1">
    <citation type="submission" date="2016-10" db="EMBL/GenBank/DDBJ databases">
        <authorList>
            <person name="de Groot N.N."/>
        </authorList>
    </citation>
    <scope>NUCLEOTIDE SEQUENCE [LARGE SCALE GENOMIC DNA]</scope>
    <source>
        <strain evidence="3 4">DSM 2784</strain>
    </source>
</reference>
<dbReference type="Gene3D" id="1.10.132.50">
    <property type="entry name" value="ATP synthase (C/AC39) subunit, domain 3"/>
    <property type="match status" value="3"/>
</dbReference>
<dbReference type="AlphaFoldDB" id="A0A1G5S4I5"/>
<dbReference type="InterPro" id="IPR036079">
    <property type="entry name" value="ATPase_csu/dsu_sf"/>
</dbReference>
<name>A0A1G5S4I5_9FIRM</name>
<dbReference type="GO" id="GO:0046961">
    <property type="term" value="F:proton-transporting ATPase activity, rotational mechanism"/>
    <property type="evidence" value="ECO:0007669"/>
    <property type="project" value="InterPro"/>
</dbReference>
<sequence length="348" mass="42285">MSNVRKFAAVNAKVRALEGQLLKDEDYYKLLLLDHVDEVVDYLRQETWYASILPEARKIDIIELEGRFERNAFEKHEKLYHYFTDEYRAYFKVLLMRYEIENLKLFLRMVIRRESLLSITDHLITPHIYSELDYGKISQATTVEELSTALAGTEYQQLIDYYKDEEPTRMMFYVEMNLDRLYFKKLAQRTEKLDPSDQMAVGEVLKRNVDMLNIQWVYRGRRYYQLLPEEILNYTLLNGKYFTYKRLKELCYLPNLEEVNRVLRASPYGFMFEQTEHFELNLEILMDRYLYKLFDKLRMDYPMSITEPMVYLHRLEYEMRDLFTIVESKRYNISSEACRKFLIRELRG</sequence>
<dbReference type="Proteomes" id="UP000199208">
    <property type="component" value="Unassembled WGS sequence"/>
</dbReference>
<keyword evidence="4" id="KW-1185">Reference proteome</keyword>
<evidence type="ECO:0000313" key="4">
    <source>
        <dbReference type="Proteomes" id="UP000199208"/>
    </source>
</evidence>
<accession>A0A1G5S4I5</accession>
<dbReference type="PANTHER" id="PTHR38682">
    <property type="entry name" value="V-TYPE ATP SYNTHASE SUBUNIT C"/>
    <property type="match status" value="1"/>
</dbReference>
<gene>
    <name evidence="3" type="ORF">SAMN03080599_02378</name>
</gene>
<dbReference type="PANTHER" id="PTHR38682:SF1">
    <property type="entry name" value="V-TYPE ATP SYNTHASE SUBUNIT C"/>
    <property type="match status" value="1"/>
</dbReference>
<dbReference type="InterPro" id="IPR050873">
    <property type="entry name" value="V-ATPase_V0D/AC39_subunit"/>
</dbReference>
<dbReference type="SUPFAM" id="SSF103486">
    <property type="entry name" value="V-type ATP synthase subunit C"/>
    <property type="match status" value="1"/>
</dbReference>
<organism evidence="3 4">
    <name type="scientific">Acidaminobacter hydrogenoformans DSM 2784</name>
    <dbReference type="NCBI Taxonomy" id="1120920"/>
    <lineage>
        <taxon>Bacteria</taxon>
        <taxon>Bacillati</taxon>
        <taxon>Bacillota</taxon>
        <taxon>Clostridia</taxon>
        <taxon>Peptostreptococcales</taxon>
        <taxon>Acidaminobacteraceae</taxon>
        <taxon>Acidaminobacter</taxon>
    </lineage>
</organism>
<dbReference type="Pfam" id="PF01992">
    <property type="entry name" value="vATP-synt_AC39"/>
    <property type="match status" value="1"/>
</dbReference>
<evidence type="ECO:0000313" key="3">
    <source>
        <dbReference type="EMBL" id="SCZ80651.1"/>
    </source>
</evidence>
<protein>
    <submittedName>
        <fullName evidence="3">V/A-type H+-transporting ATPase subunit C</fullName>
    </submittedName>
</protein>
<dbReference type="EMBL" id="FMWL01000013">
    <property type="protein sequence ID" value="SCZ80651.1"/>
    <property type="molecule type" value="Genomic_DNA"/>
</dbReference>
<keyword evidence="2" id="KW-0406">Ion transport</keyword>
<dbReference type="STRING" id="1120920.SAMN03080599_02378"/>
<dbReference type="InterPro" id="IPR002843">
    <property type="entry name" value="ATPase_V0-cplx_csu/dsu"/>
</dbReference>
<proteinExistence type="predicted"/>
<keyword evidence="1" id="KW-0813">Transport</keyword>
<dbReference type="InterPro" id="IPR044911">
    <property type="entry name" value="V-type_ATPase_csu/dsu_dom_3"/>
</dbReference>